<gene>
    <name evidence="1" type="ORF">L6452_13112</name>
</gene>
<dbReference type="Proteomes" id="UP001055879">
    <property type="component" value="Linkage Group LG04"/>
</dbReference>
<evidence type="ECO:0000313" key="1">
    <source>
        <dbReference type="EMBL" id="KAI3733663.1"/>
    </source>
</evidence>
<comment type="caution">
    <text evidence="1">The sequence shown here is derived from an EMBL/GenBank/DDBJ whole genome shotgun (WGS) entry which is preliminary data.</text>
</comment>
<evidence type="ECO:0000313" key="2">
    <source>
        <dbReference type="Proteomes" id="UP001055879"/>
    </source>
</evidence>
<sequence>MQHQLRANEPGALTKLVENGADKNEEDEETRACKTLFKNMTFFTSREVKPKGVTMTALLAKASAMSLVQHPVVNVSCKDGKSFTYNNSINIVVVVAINGGFITPILLDADKVCSDFTCFSF</sequence>
<dbReference type="EMBL" id="CM042050">
    <property type="protein sequence ID" value="KAI3733663.1"/>
    <property type="molecule type" value="Genomic_DNA"/>
</dbReference>
<protein>
    <submittedName>
        <fullName evidence="1">Uncharacterized protein</fullName>
    </submittedName>
</protein>
<keyword evidence="2" id="KW-1185">Reference proteome</keyword>
<accession>A0ACB9CHD2</accession>
<name>A0ACB9CHD2_ARCLA</name>
<reference evidence="2" key="1">
    <citation type="journal article" date="2022" name="Mol. Ecol. Resour.">
        <title>The genomes of chicory, endive, great burdock and yacon provide insights into Asteraceae palaeo-polyploidization history and plant inulin production.</title>
        <authorList>
            <person name="Fan W."/>
            <person name="Wang S."/>
            <person name="Wang H."/>
            <person name="Wang A."/>
            <person name="Jiang F."/>
            <person name="Liu H."/>
            <person name="Zhao H."/>
            <person name="Xu D."/>
            <person name="Zhang Y."/>
        </authorList>
    </citation>
    <scope>NUCLEOTIDE SEQUENCE [LARGE SCALE GENOMIC DNA]</scope>
    <source>
        <strain evidence="2">cv. Niubang</strain>
    </source>
</reference>
<organism evidence="1 2">
    <name type="scientific">Arctium lappa</name>
    <name type="common">Greater burdock</name>
    <name type="synonym">Lappa major</name>
    <dbReference type="NCBI Taxonomy" id="4217"/>
    <lineage>
        <taxon>Eukaryota</taxon>
        <taxon>Viridiplantae</taxon>
        <taxon>Streptophyta</taxon>
        <taxon>Embryophyta</taxon>
        <taxon>Tracheophyta</taxon>
        <taxon>Spermatophyta</taxon>
        <taxon>Magnoliopsida</taxon>
        <taxon>eudicotyledons</taxon>
        <taxon>Gunneridae</taxon>
        <taxon>Pentapetalae</taxon>
        <taxon>asterids</taxon>
        <taxon>campanulids</taxon>
        <taxon>Asterales</taxon>
        <taxon>Asteraceae</taxon>
        <taxon>Carduoideae</taxon>
        <taxon>Cardueae</taxon>
        <taxon>Arctiinae</taxon>
        <taxon>Arctium</taxon>
    </lineage>
</organism>
<proteinExistence type="predicted"/>
<reference evidence="1 2" key="2">
    <citation type="journal article" date="2022" name="Mol. Ecol. Resour.">
        <title>The genomes of chicory, endive, great burdock and yacon provide insights into Asteraceae paleo-polyploidization history and plant inulin production.</title>
        <authorList>
            <person name="Fan W."/>
            <person name="Wang S."/>
            <person name="Wang H."/>
            <person name="Wang A."/>
            <person name="Jiang F."/>
            <person name="Liu H."/>
            <person name="Zhao H."/>
            <person name="Xu D."/>
            <person name="Zhang Y."/>
        </authorList>
    </citation>
    <scope>NUCLEOTIDE SEQUENCE [LARGE SCALE GENOMIC DNA]</scope>
    <source>
        <strain evidence="2">cv. Niubang</strain>
    </source>
</reference>